<comment type="subcellular location">
    <subcellularLocation>
        <location evidence="1">Membrane</location>
        <topology evidence="1">Single-pass membrane protein</topology>
    </subcellularLocation>
</comment>
<evidence type="ECO:0000256" key="1">
    <source>
        <dbReference type="ARBA" id="ARBA00004167"/>
    </source>
</evidence>
<keyword evidence="7 9" id="KW-1015">Disulfide bond</keyword>
<evidence type="ECO:0000256" key="7">
    <source>
        <dbReference type="ARBA" id="ARBA00023157"/>
    </source>
</evidence>
<dbReference type="PANTHER" id="PTHR48071">
    <property type="entry name" value="SRCR DOMAIN-CONTAINING PROTEIN"/>
    <property type="match status" value="1"/>
</dbReference>
<evidence type="ECO:0000256" key="6">
    <source>
        <dbReference type="ARBA" id="ARBA00023136"/>
    </source>
</evidence>
<dbReference type="InterPro" id="IPR036772">
    <property type="entry name" value="SRCR-like_dom_sf"/>
</dbReference>
<dbReference type="PROSITE" id="PS50287">
    <property type="entry name" value="SRCR_2"/>
    <property type="match status" value="3"/>
</dbReference>
<evidence type="ECO:0000259" key="12">
    <source>
        <dbReference type="PROSITE" id="PS50287"/>
    </source>
</evidence>
<accession>A0A7M7T5B1</accession>
<evidence type="ECO:0000256" key="3">
    <source>
        <dbReference type="ARBA" id="ARBA00022729"/>
    </source>
</evidence>
<keyword evidence="4" id="KW-0677">Repeat</keyword>
<evidence type="ECO:0000256" key="8">
    <source>
        <dbReference type="ARBA" id="ARBA00023180"/>
    </source>
</evidence>
<reference evidence="14" key="1">
    <citation type="submission" date="2015-02" db="EMBL/GenBank/DDBJ databases">
        <title>Genome sequencing for Strongylocentrotus purpuratus.</title>
        <authorList>
            <person name="Murali S."/>
            <person name="Liu Y."/>
            <person name="Vee V."/>
            <person name="English A."/>
            <person name="Wang M."/>
            <person name="Skinner E."/>
            <person name="Han Y."/>
            <person name="Muzny D.M."/>
            <person name="Worley K.C."/>
            <person name="Gibbs R.A."/>
        </authorList>
    </citation>
    <scope>NUCLEOTIDE SEQUENCE</scope>
</reference>
<dbReference type="GeneID" id="100892724"/>
<dbReference type="PANTHER" id="PTHR48071:SF18">
    <property type="entry name" value="DELETED IN MALIGNANT BRAIN TUMORS 1 PROTEIN-RELATED"/>
    <property type="match status" value="1"/>
</dbReference>
<keyword evidence="5 11" id="KW-1133">Transmembrane helix</keyword>
<feature type="region of interest" description="Disordered" evidence="10">
    <location>
        <begin position="470"/>
        <end position="499"/>
    </location>
</feature>
<comment type="caution">
    <text evidence="9">Lacks conserved residue(s) required for the propagation of feature annotation.</text>
</comment>
<feature type="transmembrane region" description="Helical" evidence="11">
    <location>
        <begin position="392"/>
        <end position="413"/>
    </location>
</feature>
<dbReference type="InterPro" id="IPR001190">
    <property type="entry name" value="SRCR"/>
</dbReference>
<dbReference type="RefSeq" id="XP_030854991.1">
    <property type="nucleotide sequence ID" value="XM_030999131.1"/>
</dbReference>
<feature type="domain" description="SRCR" evidence="12">
    <location>
        <begin position="264"/>
        <end position="370"/>
    </location>
</feature>
<feature type="disulfide bond" evidence="9">
    <location>
        <begin position="98"/>
        <end position="108"/>
    </location>
</feature>
<organism evidence="13 14">
    <name type="scientific">Strongylocentrotus purpuratus</name>
    <name type="common">Purple sea urchin</name>
    <dbReference type="NCBI Taxonomy" id="7668"/>
    <lineage>
        <taxon>Eukaryota</taxon>
        <taxon>Metazoa</taxon>
        <taxon>Echinodermata</taxon>
        <taxon>Eleutherozoa</taxon>
        <taxon>Echinozoa</taxon>
        <taxon>Echinoidea</taxon>
        <taxon>Euechinoidea</taxon>
        <taxon>Echinacea</taxon>
        <taxon>Camarodonta</taxon>
        <taxon>Echinidea</taxon>
        <taxon>Strongylocentrotidae</taxon>
        <taxon>Strongylocentrotus</taxon>
    </lineage>
</organism>
<evidence type="ECO:0000313" key="13">
    <source>
        <dbReference type="EnsemblMetazoa" id="XP_030854991"/>
    </source>
</evidence>
<proteinExistence type="predicted"/>
<keyword evidence="6 11" id="KW-0472">Membrane</keyword>
<dbReference type="EnsemblMetazoa" id="XM_030999131">
    <property type="protein sequence ID" value="XP_030854991"/>
    <property type="gene ID" value="LOC100892724"/>
</dbReference>
<protein>
    <recommendedName>
        <fullName evidence="12">SRCR domain-containing protein</fullName>
    </recommendedName>
</protein>
<dbReference type="Proteomes" id="UP000007110">
    <property type="component" value="Unassembled WGS sequence"/>
</dbReference>
<dbReference type="GO" id="GO:0016020">
    <property type="term" value="C:membrane"/>
    <property type="evidence" value="ECO:0007669"/>
    <property type="project" value="UniProtKB-SubCell"/>
</dbReference>
<feature type="domain" description="SRCR" evidence="12">
    <location>
        <begin position="30"/>
        <end position="136"/>
    </location>
</feature>
<evidence type="ECO:0000256" key="2">
    <source>
        <dbReference type="ARBA" id="ARBA00022692"/>
    </source>
</evidence>
<keyword evidence="3" id="KW-0732">Signal</keyword>
<evidence type="ECO:0000256" key="10">
    <source>
        <dbReference type="SAM" id="MobiDB-lite"/>
    </source>
</evidence>
<dbReference type="KEGG" id="spu:100892724"/>
<name>A0A7M7T5B1_STRPU</name>
<dbReference type="PRINTS" id="PR00258">
    <property type="entry name" value="SPERACTRCPTR"/>
</dbReference>
<evidence type="ECO:0000256" key="5">
    <source>
        <dbReference type="ARBA" id="ARBA00022989"/>
    </source>
</evidence>
<dbReference type="InParanoid" id="A0A7M7T5B1"/>
<keyword evidence="8" id="KW-0325">Glycoprotein</keyword>
<feature type="compositionally biased region" description="Acidic residues" evidence="10">
    <location>
        <begin position="489"/>
        <end position="499"/>
    </location>
</feature>
<keyword evidence="2 11" id="KW-0812">Transmembrane</keyword>
<reference evidence="13" key="2">
    <citation type="submission" date="2021-01" db="UniProtKB">
        <authorList>
            <consortium name="EnsemblMetazoa"/>
        </authorList>
    </citation>
    <scope>IDENTIFICATION</scope>
</reference>
<dbReference type="Pfam" id="PF00530">
    <property type="entry name" value="SRCR"/>
    <property type="match status" value="3"/>
</dbReference>
<evidence type="ECO:0000256" key="9">
    <source>
        <dbReference type="PROSITE-ProRule" id="PRU00196"/>
    </source>
</evidence>
<keyword evidence="14" id="KW-1185">Reference proteome</keyword>
<dbReference type="Gene3D" id="3.10.250.10">
    <property type="entry name" value="SRCR-like domain"/>
    <property type="match status" value="3"/>
</dbReference>
<evidence type="ECO:0000256" key="4">
    <source>
        <dbReference type="ARBA" id="ARBA00022737"/>
    </source>
</evidence>
<evidence type="ECO:0000256" key="11">
    <source>
        <dbReference type="SAM" id="Phobius"/>
    </source>
</evidence>
<dbReference type="OrthoDB" id="10358308at2759"/>
<feature type="domain" description="SRCR" evidence="12">
    <location>
        <begin position="143"/>
        <end position="254"/>
    </location>
</feature>
<dbReference type="SUPFAM" id="SSF56487">
    <property type="entry name" value="SRCR-like"/>
    <property type="match status" value="3"/>
</dbReference>
<sequence length="499" mass="55150">MDDMLVYVFIYGLCCTLHGAGALSNTVSEIRLLSGSSSIEGVVEYRYDRKTGLICDQDWSHLEAGVVCRQLGYQQGQSLKPVSLGQLSGVIWNRDFGCNGTEDRLEDCAFTDIILQDGQDPQQVCHSDHIAQVSCGPPHDFDIRLAGSNYTEQGRLEVFLDGEWGSATHGGSFDEASLDAVCRQLGFQAGSTYRHDDGVFERGTGRILIDDLQCDMYTGPLSILTTEISQCNVVLTNSSISTRTHEDEIGVICYPYKSVANHPVRLVDEQGEINTDYGRVEVYHDGEWRSVCLTNYIRFYYKVCLEVDPDWSFFWDRLDLTSYNLSTSSKQSWFELRSCLGLERLYQCDHSAWGQSGQCPVQNIAGVSCRFPLVTPGPTFDPPMSPDGPEPWLWILVSFAFLVILFCIILCCWRCYKGIQSHASSARHSSSTNMVEVTATYPTLSNPVPAASAPAPGYHWTSTTNNDLPPSYDSVVAGSHPRVKTNGTETEDTGGEGGG</sequence>
<dbReference type="OMA" id="EWRSVCL"/>
<dbReference type="SMART" id="SM00202">
    <property type="entry name" value="SR"/>
    <property type="match status" value="3"/>
</dbReference>
<dbReference type="FunFam" id="3.10.250.10:FF:000016">
    <property type="entry name" value="Scavenger receptor cysteine-rich protein type 12"/>
    <property type="match status" value="1"/>
</dbReference>
<dbReference type="AlphaFoldDB" id="A0A7M7T5B1"/>
<evidence type="ECO:0000313" key="14">
    <source>
        <dbReference type="Proteomes" id="UP000007110"/>
    </source>
</evidence>